<protein>
    <recommendedName>
        <fullName evidence="12">HSF-type DNA-binding domain-containing protein</fullName>
    </recommendedName>
</protein>
<dbReference type="Gene3D" id="1.10.10.10">
    <property type="entry name" value="Winged helix-like DNA-binding domain superfamily/Winged helix DNA-binding domain"/>
    <property type="match status" value="1"/>
</dbReference>
<comment type="subcellular location">
    <subcellularLocation>
        <location evidence="1">Nucleus</location>
    </subcellularLocation>
</comment>
<evidence type="ECO:0000256" key="7">
    <source>
        <dbReference type="ARBA" id="ARBA00023163"/>
    </source>
</evidence>
<keyword evidence="8" id="KW-0539">Nucleus</keyword>
<keyword evidence="14" id="KW-1185">Reference proteome</keyword>
<evidence type="ECO:0000256" key="10">
    <source>
        <dbReference type="SAM" id="Coils"/>
    </source>
</evidence>
<evidence type="ECO:0000259" key="12">
    <source>
        <dbReference type="PROSITE" id="PS00434"/>
    </source>
</evidence>
<evidence type="ECO:0000256" key="2">
    <source>
        <dbReference type="ARBA" id="ARBA00011233"/>
    </source>
</evidence>
<proteinExistence type="inferred from homology"/>
<keyword evidence="6" id="KW-0238">DNA-binding</keyword>
<feature type="compositionally biased region" description="Polar residues" evidence="11">
    <location>
        <begin position="14"/>
        <end position="26"/>
    </location>
</feature>
<comment type="subunit">
    <text evidence="2">Homotrimer.</text>
</comment>
<keyword evidence="4" id="KW-0805">Transcription regulation</keyword>
<keyword evidence="10" id="KW-0175">Coiled coil</keyword>
<dbReference type="PANTHER" id="PTHR10015">
    <property type="entry name" value="HEAT SHOCK TRANSCRIPTION FACTOR"/>
    <property type="match status" value="1"/>
</dbReference>
<evidence type="ECO:0000256" key="11">
    <source>
        <dbReference type="SAM" id="MobiDB-lite"/>
    </source>
</evidence>
<evidence type="ECO:0000256" key="5">
    <source>
        <dbReference type="ARBA" id="ARBA00023016"/>
    </source>
</evidence>
<dbReference type="GO" id="GO:0005634">
    <property type="term" value="C:nucleus"/>
    <property type="evidence" value="ECO:0007669"/>
    <property type="project" value="UniProtKB-SubCell"/>
</dbReference>
<dbReference type="PRINTS" id="PR00056">
    <property type="entry name" value="HSFDOMAIN"/>
</dbReference>
<dbReference type="InterPro" id="IPR000232">
    <property type="entry name" value="HSF_DNA-bd"/>
</dbReference>
<dbReference type="PANTHER" id="PTHR10015:SF322">
    <property type="entry name" value="HEAT STRESS TRANSCRIPTION FACTOR A-7A"/>
    <property type="match status" value="1"/>
</dbReference>
<sequence>MEPHLPNPVKEENPSGSNPQPASSSAPRPMAGLQDSWPPPFLTKTYDMVDDAGTDQMVSWSKMSNSFVVWDPHSFAMDLLPKHFKHNNFSSFVRQLNTYGFRKVDPDKWEFAHEGFLRGQKHLLMTIKRRRAPAHSSHQQQASEACLEVGKYGLDGEVDRLKRDKSLLMSEVIKLRQDQQNSKARLQAMTEKLKGVEQKQQYMMTFLARAMQNPGFVDQLAEQKNKRKELEEAISKKRKRYINIVPANVDASTSQLQIQDPESIYTLQGNEQSGYDLLDLENLVSDVQGLNEIQDEEQNEEQQPEVPEEELNEEFWQQLVNEMISGKPGTSDLDLTKPPKFLISLFHLYDHNLIGLWADSTVKGDEYNLLFARQFRKLQFKLLLPLKPNVLAFLMEVSVLKFLMLVATKIHDLSLEMLKLVSWRAAGS</sequence>
<evidence type="ECO:0000313" key="14">
    <source>
        <dbReference type="Proteomes" id="UP000775213"/>
    </source>
</evidence>
<keyword evidence="3" id="KW-0597">Phosphoprotein</keyword>
<evidence type="ECO:0000256" key="6">
    <source>
        <dbReference type="ARBA" id="ARBA00023125"/>
    </source>
</evidence>
<dbReference type="InterPro" id="IPR036388">
    <property type="entry name" value="WH-like_DNA-bd_sf"/>
</dbReference>
<keyword evidence="5" id="KW-0346">Stress response</keyword>
<feature type="region of interest" description="Disordered" evidence="11">
    <location>
        <begin position="1"/>
        <end position="34"/>
    </location>
</feature>
<comment type="caution">
    <text evidence="13">The sequence shown here is derived from an EMBL/GenBank/DDBJ whole genome shotgun (WGS) entry which is preliminary data.</text>
</comment>
<comment type="similarity">
    <text evidence="9">Belongs to the HSF family.</text>
</comment>
<dbReference type="FunFam" id="1.10.10.10:FF:000057">
    <property type="entry name" value="Heat shock transcription factor 1"/>
    <property type="match status" value="1"/>
</dbReference>
<evidence type="ECO:0000256" key="4">
    <source>
        <dbReference type="ARBA" id="ARBA00023015"/>
    </source>
</evidence>
<accession>A0AAV7H2Y1</accession>
<gene>
    <name evidence="13" type="ORF">IEQ34_003513</name>
</gene>
<name>A0AAV7H2Y1_DENCH</name>
<dbReference type="Pfam" id="PF00447">
    <property type="entry name" value="HSF_DNA-bind"/>
    <property type="match status" value="1"/>
</dbReference>
<dbReference type="InterPro" id="IPR036390">
    <property type="entry name" value="WH_DNA-bd_sf"/>
</dbReference>
<organism evidence="13 14">
    <name type="scientific">Dendrobium chrysotoxum</name>
    <name type="common">Orchid</name>
    <dbReference type="NCBI Taxonomy" id="161865"/>
    <lineage>
        <taxon>Eukaryota</taxon>
        <taxon>Viridiplantae</taxon>
        <taxon>Streptophyta</taxon>
        <taxon>Embryophyta</taxon>
        <taxon>Tracheophyta</taxon>
        <taxon>Spermatophyta</taxon>
        <taxon>Magnoliopsida</taxon>
        <taxon>Liliopsida</taxon>
        <taxon>Asparagales</taxon>
        <taxon>Orchidaceae</taxon>
        <taxon>Epidendroideae</taxon>
        <taxon>Malaxideae</taxon>
        <taxon>Dendrobiinae</taxon>
        <taxon>Dendrobium</taxon>
    </lineage>
</organism>
<dbReference type="EMBL" id="JAGFBR010000004">
    <property type="protein sequence ID" value="KAH0468480.1"/>
    <property type="molecule type" value="Genomic_DNA"/>
</dbReference>
<evidence type="ECO:0000256" key="8">
    <source>
        <dbReference type="ARBA" id="ARBA00023242"/>
    </source>
</evidence>
<dbReference type="GO" id="GO:0003700">
    <property type="term" value="F:DNA-binding transcription factor activity"/>
    <property type="evidence" value="ECO:0007669"/>
    <property type="project" value="InterPro"/>
</dbReference>
<evidence type="ECO:0000256" key="9">
    <source>
        <dbReference type="RuleBase" id="RU004020"/>
    </source>
</evidence>
<feature type="compositionally biased region" description="Basic and acidic residues" evidence="11">
    <location>
        <begin position="1"/>
        <end position="13"/>
    </location>
</feature>
<dbReference type="SUPFAM" id="SSF46785">
    <property type="entry name" value="Winged helix' DNA-binding domain"/>
    <property type="match status" value="1"/>
</dbReference>
<dbReference type="GO" id="GO:0034605">
    <property type="term" value="P:cellular response to heat"/>
    <property type="evidence" value="ECO:0007669"/>
    <property type="project" value="TreeGrafter"/>
</dbReference>
<evidence type="ECO:0000256" key="3">
    <source>
        <dbReference type="ARBA" id="ARBA00022553"/>
    </source>
</evidence>
<feature type="domain" description="HSF-type DNA-binding" evidence="12">
    <location>
        <begin position="80"/>
        <end position="104"/>
    </location>
</feature>
<dbReference type="GO" id="GO:0006357">
    <property type="term" value="P:regulation of transcription by RNA polymerase II"/>
    <property type="evidence" value="ECO:0007669"/>
    <property type="project" value="TreeGrafter"/>
</dbReference>
<dbReference type="GO" id="GO:0000978">
    <property type="term" value="F:RNA polymerase II cis-regulatory region sequence-specific DNA binding"/>
    <property type="evidence" value="ECO:0007669"/>
    <property type="project" value="TreeGrafter"/>
</dbReference>
<dbReference type="PROSITE" id="PS00434">
    <property type="entry name" value="HSF_DOMAIN"/>
    <property type="match status" value="1"/>
</dbReference>
<dbReference type="SMART" id="SM00415">
    <property type="entry name" value="HSF"/>
    <property type="match status" value="1"/>
</dbReference>
<dbReference type="AlphaFoldDB" id="A0AAV7H2Y1"/>
<evidence type="ECO:0000256" key="1">
    <source>
        <dbReference type="ARBA" id="ARBA00004123"/>
    </source>
</evidence>
<dbReference type="Proteomes" id="UP000775213">
    <property type="component" value="Unassembled WGS sequence"/>
</dbReference>
<keyword evidence="7" id="KW-0804">Transcription</keyword>
<feature type="coiled-coil region" evidence="10">
    <location>
        <begin position="158"/>
        <end position="240"/>
    </location>
</feature>
<reference evidence="13 14" key="1">
    <citation type="journal article" date="2021" name="Hortic Res">
        <title>Chromosome-scale assembly of the Dendrobium chrysotoxum genome enhances the understanding of orchid evolution.</title>
        <authorList>
            <person name="Zhang Y."/>
            <person name="Zhang G.Q."/>
            <person name="Zhang D."/>
            <person name="Liu X.D."/>
            <person name="Xu X.Y."/>
            <person name="Sun W.H."/>
            <person name="Yu X."/>
            <person name="Zhu X."/>
            <person name="Wang Z.W."/>
            <person name="Zhao X."/>
            <person name="Zhong W.Y."/>
            <person name="Chen H."/>
            <person name="Yin W.L."/>
            <person name="Huang T."/>
            <person name="Niu S.C."/>
            <person name="Liu Z.J."/>
        </authorList>
    </citation>
    <scope>NUCLEOTIDE SEQUENCE [LARGE SCALE GENOMIC DNA]</scope>
    <source>
        <strain evidence="13">Lindl</strain>
    </source>
</reference>
<evidence type="ECO:0000313" key="13">
    <source>
        <dbReference type="EMBL" id="KAH0468480.1"/>
    </source>
</evidence>